<dbReference type="Proteomes" id="UP000030672">
    <property type="component" value="Unassembled WGS sequence"/>
</dbReference>
<dbReference type="AlphaFoldDB" id="A0A074W172"/>
<name>A0A074W172_AURM1</name>
<dbReference type="RefSeq" id="XP_040882322.1">
    <property type="nucleotide sequence ID" value="XM_041027717.1"/>
</dbReference>
<protein>
    <recommendedName>
        <fullName evidence="2">ASX DEUBAD domain-containing protein</fullName>
    </recommendedName>
</protein>
<dbReference type="InterPro" id="IPR028020">
    <property type="entry name" value="ASX_DEUBAD_dom"/>
</dbReference>
<evidence type="ECO:0000313" key="3">
    <source>
        <dbReference type="EMBL" id="KEQ65299.1"/>
    </source>
</evidence>
<feature type="compositionally biased region" description="Basic and acidic residues" evidence="1">
    <location>
        <begin position="106"/>
        <end position="129"/>
    </location>
</feature>
<organism evidence="3 4">
    <name type="scientific">Aureobasidium melanogenum (strain CBS 110374)</name>
    <name type="common">Aureobasidium pullulans var. melanogenum</name>
    <dbReference type="NCBI Taxonomy" id="1043003"/>
    <lineage>
        <taxon>Eukaryota</taxon>
        <taxon>Fungi</taxon>
        <taxon>Dikarya</taxon>
        <taxon>Ascomycota</taxon>
        <taxon>Pezizomycotina</taxon>
        <taxon>Dothideomycetes</taxon>
        <taxon>Dothideomycetidae</taxon>
        <taxon>Dothideales</taxon>
        <taxon>Saccotheciaceae</taxon>
        <taxon>Aureobasidium</taxon>
    </lineage>
</organism>
<dbReference type="GeneID" id="63921090"/>
<dbReference type="HOGENOM" id="CLU_133921_0_0_1"/>
<dbReference type="STRING" id="1043003.A0A074W172"/>
<reference evidence="3 4" key="1">
    <citation type="journal article" date="2014" name="BMC Genomics">
        <title>Genome sequencing of four Aureobasidium pullulans varieties: biotechnological potential, stress tolerance, and description of new species.</title>
        <authorList>
            <person name="Gostin Ar C."/>
            <person name="Ohm R.A."/>
            <person name="Kogej T."/>
            <person name="Sonjak S."/>
            <person name="Turk M."/>
            <person name="Zajc J."/>
            <person name="Zalar P."/>
            <person name="Grube M."/>
            <person name="Sun H."/>
            <person name="Han J."/>
            <person name="Sharma A."/>
            <person name="Chiniquy J."/>
            <person name="Ngan C.Y."/>
            <person name="Lipzen A."/>
            <person name="Barry K."/>
            <person name="Grigoriev I.V."/>
            <person name="Gunde-Cimerman N."/>
        </authorList>
    </citation>
    <scope>NUCLEOTIDE SEQUENCE [LARGE SCALE GENOMIC DNA]</scope>
    <source>
        <strain evidence="3 4">CBS 110374</strain>
    </source>
</reference>
<proteinExistence type="predicted"/>
<gene>
    <name evidence="3" type="ORF">M437DRAFT_82271</name>
</gene>
<feature type="domain" description="ASX DEUBAD" evidence="2">
    <location>
        <begin position="3"/>
        <end position="119"/>
    </location>
</feature>
<evidence type="ECO:0000313" key="4">
    <source>
        <dbReference type="Proteomes" id="UP000030672"/>
    </source>
</evidence>
<evidence type="ECO:0000259" key="2">
    <source>
        <dbReference type="Pfam" id="PF13919"/>
    </source>
</evidence>
<evidence type="ECO:0000256" key="1">
    <source>
        <dbReference type="SAM" id="MobiDB-lite"/>
    </source>
</evidence>
<feature type="region of interest" description="Disordered" evidence="1">
    <location>
        <begin position="91"/>
        <end position="129"/>
    </location>
</feature>
<accession>A0A074W172</accession>
<keyword evidence="4" id="KW-1185">Reference proteome</keyword>
<dbReference type="Pfam" id="PF13919">
    <property type="entry name" value="ASXH"/>
    <property type="match status" value="1"/>
</dbReference>
<sequence>MSDRLISQANSRLTKVNLVNLLTREEAWSSLDLDTRRELYRMLPVPPHTSDSEPDPDVHPLKTSYAKYIKHFIYEWEQDLAAGRNTAKWQKQAKQASGERISGAYDDWKEKEREEHWGQKYDPEHFKKN</sequence>
<dbReference type="EMBL" id="KL584827">
    <property type="protein sequence ID" value="KEQ65299.1"/>
    <property type="molecule type" value="Genomic_DNA"/>
</dbReference>